<evidence type="ECO:0000256" key="1">
    <source>
        <dbReference type="ARBA" id="ARBA00022491"/>
    </source>
</evidence>
<dbReference type="PANTHER" id="PTHR30146:SF148">
    <property type="entry name" value="HTH-TYPE TRANSCRIPTIONAL REPRESSOR PURR-RELATED"/>
    <property type="match status" value="1"/>
</dbReference>
<accession>A0ABS5M2N2</accession>
<keyword evidence="3 6" id="KW-0238">DNA-binding</keyword>
<dbReference type="InterPro" id="IPR046335">
    <property type="entry name" value="LacI/GalR-like_sensor"/>
</dbReference>
<proteinExistence type="predicted"/>
<dbReference type="CDD" id="cd06267">
    <property type="entry name" value="PBP1_LacI_sugar_binding-like"/>
    <property type="match status" value="1"/>
</dbReference>
<dbReference type="Pfam" id="PF00356">
    <property type="entry name" value="LacI"/>
    <property type="match status" value="1"/>
</dbReference>
<evidence type="ECO:0000256" key="3">
    <source>
        <dbReference type="ARBA" id="ARBA00023125"/>
    </source>
</evidence>
<reference evidence="6 7" key="1">
    <citation type="submission" date="2021-02" db="EMBL/GenBank/DDBJ databases">
        <title>Draft genome and description of Leucobacter sp nov strain Marseille-Q4368.</title>
        <authorList>
            <person name="Boxberger M."/>
            <person name="La Scola B."/>
        </authorList>
    </citation>
    <scope>NUCLEOTIDE SEQUENCE [LARGE SCALE GENOMIC DNA]</scope>
    <source>
        <strain evidence="6 7">Marseille-Q4368</strain>
    </source>
</reference>
<organism evidence="6 7">
    <name type="scientific">Leucobacter manosquensis</name>
    <dbReference type="NCBI Taxonomy" id="2810611"/>
    <lineage>
        <taxon>Bacteria</taxon>
        <taxon>Bacillati</taxon>
        <taxon>Actinomycetota</taxon>
        <taxon>Actinomycetes</taxon>
        <taxon>Micrococcales</taxon>
        <taxon>Microbacteriaceae</taxon>
        <taxon>Leucobacter</taxon>
    </lineage>
</organism>
<dbReference type="Pfam" id="PF13377">
    <property type="entry name" value="Peripla_BP_3"/>
    <property type="match status" value="1"/>
</dbReference>
<evidence type="ECO:0000313" key="7">
    <source>
        <dbReference type="Proteomes" id="UP000811492"/>
    </source>
</evidence>
<dbReference type="PROSITE" id="PS50932">
    <property type="entry name" value="HTH_LACI_2"/>
    <property type="match status" value="1"/>
</dbReference>
<keyword evidence="4" id="KW-0804">Transcription</keyword>
<keyword evidence="2" id="KW-0805">Transcription regulation</keyword>
<evidence type="ECO:0000256" key="2">
    <source>
        <dbReference type="ARBA" id="ARBA00023015"/>
    </source>
</evidence>
<dbReference type="GO" id="GO:0003677">
    <property type="term" value="F:DNA binding"/>
    <property type="evidence" value="ECO:0007669"/>
    <property type="project" value="UniProtKB-KW"/>
</dbReference>
<feature type="domain" description="HTH lacI-type" evidence="5">
    <location>
        <begin position="2"/>
        <end position="56"/>
    </location>
</feature>
<evidence type="ECO:0000313" key="6">
    <source>
        <dbReference type="EMBL" id="MBS3181263.1"/>
    </source>
</evidence>
<protein>
    <submittedName>
        <fullName evidence="6">LacI family DNA-binding transcriptional regulator</fullName>
    </submittedName>
</protein>
<dbReference type="PANTHER" id="PTHR30146">
    <property type="entry name" value="LACI-RELATED TRANSCRIPTIONAL REPRESSOR"/>
    <property type="match status" value="1"/>
</dbReference>
<sequence>MVTMAEVAEHSGVSSSTVSHVLNGTRYVSDPVRERVEQAVAELGYRRNSAARTLAGGRSHTIGLAISGLTNPYFGPLLHAIEQHVSAAGYVLVLGDTHDEPGMERRVIESLLDRAVDGIIIAPSHGFISHGAGLINAAGTPTVVIDRSVDARHDELTPENSVSTEELTAHLIAHGHRRIAAVAGLPGLASSTERLSGYRRALEHAGIAPDEALIVPGDSNAEAGERVVLDLLAGARPPTALVSLNNAMTIGALRAVRRAGLRVPDDLALVAYDDFEWSDLFEPGLTAVAQNVSRLGTEAVDVLFDRIAGDDRPVERRIIPTELRIRNSCGCADAPL</sequence>
<dbReference type="Proteomes" id="UP000811492">
    <property type="component" value="Unassembled WGS sequence"/>
</dbReference>
<comment type="caution">
    <text evidence="6">The sequence shown here is derived from an EMBL/GenBank/DDBJ whole genome shotgun (WGS) entry which is preliminary data.</text>
</comment>
<dbReference type="InterPro" id="IPR000843">
    <property type="entry name" value="HTH_LacI"/>
</dbReference>
<gene>
    <name evidence="6" type="ORF">JSQ98_03495</name>
</gene>
<keyword evidence="7" id="KW-1185">Reference proteome</keyword>
<dbReference type="PROSITE" id="PS00356">
    <property type="entry name" value="HTH_LACI_1"/>
    <property type="match status" value="1"/>
</dbReference>
<dbReference type="EMBL" id="JAFEVO010000001">
    <property type="protein sequence ID" value="MBS3181263.1"/>
    <property type="molecule type" value="Genomic_DNA"/>
</dbReference>
<name>A0ABS5M2N2_9MICO</name>
<evidence type="ECO:0000259" key="5">
    <source>
        <dbReference type="PROSITE" id="PS50932"/>
    </source>
</evidence>
<evidence type="ECO:0000256" key="4">
    <source>
        <dbReference type="ARBA" id="ARBA00023163"/>
    </source>
</evidence>
<dbReference type="Gene3D" id="3.40.50.2300">
    <property type="match status" value="2"/>
</dbReference>
<dbReference type="Gene3D" id="1.10.260.40">
    <property type="entry name" value="lambda repressor-like DNA-binding domains"/>
    <property type="match status" value="1"/>
</dbReference>
<dbReference type="InterPro" id="IPR010982">
    <property type="entry name" value="Lambda_DNA-bd_dom_sf"/>
</dbReference>
<dbReference type="SMART" id="SM00354">
    <property type="entry name" value="HTH_LACI"/>
    <property type="match status" value="1"/>
</dbReference>
<dbReference type="SUPFAM" id="SSF53822">
    <property type="entry name" value="Periplasmic binding protein-like I"/>
    <property type="match status" value="1"/>
</dbReference>
<dbReference type="CDD" id="cd01392">
    <property type="entry name" value="HTH_LacI"/>
    <property type="match status" value="1"/>
</dbReference>
<dbReference type="SUPFAM" id="SSF47413">
    <property type="entry name" value="lambda repressor-like DNA-binding domains"/>
    <property type="match status" value="1"/>
</dbReference>
<dbReference type="InterPro" id="IPR028082">
    <property type="entry name" value="Peripla_BP_I"/>
</dbReference>
<keyword evidence="1" id="KW-0678">Repressor</keyword>